<proteinExistence type="predicted"/>
<name>A0A7K7VGY4_EUDEL</name>
<dbReference type="SUPFAM" id="SSF51283">
    <property type="entry name" value="dUTPase-like"/>
    <property type="match status" value="1"/>
</dbReference>
<dbReference type="Gene3D" id="2.70.40.10">
    <property type="match status" value="1"/>
</dbReference>
<dbReference type="EMBL" id="VZSX01000139">
    <property type="protein sequence ID" value="NXA40649.1"/>
    <property type="molecule type" value="Genomic_DNA"/>
</dbReference>
<dbReference type="InterPro" id="IPR001995">
    <property type="entry name" value="Peptidase_A2_cat"/>
</dbReference>
<dbReference type="PROSITE" id="PS50175">
    <property type="entry name" value="ASP_PROT_RETROV"/>
    <property type="match status" value="1"/>
</dbReference>
<organism evidence="5 6">
    <name type="scientific">Eudromia elegans</name>
    <name type="common">Elegant crested-tinamou</name>
    <dbReference type="NCBI Taxonomy" id="8805"/>
    <lineage>
        <taxon>Eukaryota</taxon>
        <taxon>Metazoa</taxon>
        <taxon>Chordata</taxon>
        <taxon>Craniata</taxon>
        <taxon>Vertebrata</taxon>
        <taxon>Euteleostomi</taxon>
        <taxon>Archelosauria</taxon>
        <taxon>Archosauria</taxon>
        <taxon>Dinosauria</taxon>
        <taxon>Saurischia</taxon>
        <taxon>Theropoda</taxon>
        <taxon>Coelurosauria</taxon>
        <taxon>Aves</taxon>
        <taxon>Palaeognathae</taxon>
        <taxon>Tinamiformes</taxon>
        <taxon>Tinamidae</taxon>
        <taxon>Eudromia</taxon>
    </lineage>
</organism>
<evidence type="ECO:0000256" key="3">
    <source>
        <dbReference type="ARBA" id="ARBA00022801"/>
    </source>
</evidence>
<feature type="domain" description="Peptidase A2" evidence="4">
    <location>
        <begin position="143"/>
        <end position="157"/>
    </location>
</feature>
<feature type="non-terminal residue" evidence="5">
    <location>
        <position position="157"/>
    </location>
</feature>
<keyword evidence="2" id="KW-0064">Aspartyl protease</keyword>
<evidence type="ECO:0000256" key="1">
    <source>
        <dbReference type="ARBA" id="ARBA00022670"/>
    </source>
</evidence>
<evidence type="ECO:0000256" key="2">
    <source>
        <dbReference type="ARBA" id="ARBA00022750"/>
    </source>
</evidence>
<dbReference type="InterPro" id="IPR001969">
    <property type="entry name" value="Aspartic_peptidase_AS"/>
</dbReference>
<dbReference type="GO" id="GO:0004190">
    <property type="term" value="F:aspartic-type endopeptidase activity"/>
    <property type="evidence" value="ECO:0007669"/>
    <property type="project" value="UniProtKB-KW"/>
</dbReference>
<dbReference type="InterPro" id="IPR029054">
    <property type="entry name" value="dUTPase-like"/>
</dbReference>
<keyword evidence="1" id="KW-0645">Protease</keyword>
<evidence type="ECO:0000313" key="5">
    <source>
        <dbReference type="EMBL" id="NXA40649.1"/>
    </source>
</evidence>
<gene>
    <name evidence="5" type="primary">Ervk9_0</name>
    <name evidence="5" type="ORF">EUDELE_R13867</name>
</gene>
<dbReference type="CDD" id="cd07557">
    <property type="entry name" value="trimeric_dUTPase"/>
    <property type="match status" value="1"/>
</dbReference>
<accession>A0A7K7VGY4</accession>
<dbReference type="Pfam" id="PF00692">
    <property type="entry name" value="dUTPase"/>
    <property type="match status" value="1"/>
</dbReference>
<dbReference type="AlphaFoldDB" id="A0A7K7VGY4"/>
<dbReference type="InterPro" id="IPR051592">
    <property type="entry name" value="HERV-K_Pro_peptidase_A2"/>
</dbReference>
<sequence length="157" mass="16542">SGSAGVGMAIAVDVMLADSSVQCIPTTMYGPLGRGLSVLLLGRSSTTHKGLFVLPGVIDSDFQGTIHAMLWTPSPPIHVPAGEKIAQLVPFQSCIPQAVKRKREGQGFSSTGIPEIHLALEISKQKPMKRVTLKDPPGRKTTVNMLIDTGADVTIAS</sequence>
<evidence type="ECO:0000259" key="4">
    <source>
        <dbReference type="PROSITE" id="PS50175"/>
    </source>
</evidence>
<dbReference type="InterPro" id="IPR033704">
    <property type="entry name" value="dUTPase_trimeric"/>
</dbReference>
<reference evidence="5 6" key="1">
    <citation type="submission" date="2019-09" db="EMBL/GenBank/DDBJ databases">
        <title>Bird 10,000 Genomes (B10K) Project - Family phase.</title>
        <authorList>
            <person name="Zhang G."/>
        </authorList>
    </citation>
    <scope>NUCLEOTIDE SEQUENCE [LARGE SCALE GENOMIC DNA]</scope>
    <source>
        <strain evidence="5">B10K-LSUMZ-16893</strain>
    </source>
</reference>
<dbReference type="PANTHER" id="PTHR19422:SF123">
    <property type="entry name" value="RT1 CLASS I, LOCUS CE15"/>
    <property type="match status" value="1"/>
</dbReference>
<keyword evidence="3" id="KW-0378">Hydrolase</keyword>
<protein>
    <submittedName>
        <fullName evidence="5">POK9 protein</fullName>
    </submittedName>
</protein>
<comment type="caution">
    <text evidence="5">The sequence shown here is derived from an EMBL/GenBank/DDBJ whole genome shotgun (WGS) entry which is preliminary data.</text>
</comment>
<dbReference type="GO" id="GO:0006508">
    <property type="term" value="P:proteolysis"/>
    <property type="evidence" value="ECO:0007669"/>
    <property type="project" value="UniProtKB-KW"/>
</dbReference>
<dbReference type="OrthoDB" id="9900537at2759"/>
<keyword evidence="6" id="KW-1185">Reference proteome</keyword>
<dbReference type="InterPro" id="IPR036157">
    <property type="entry name" value="dUTPase-like_sf"/>
</dbReference>
<evidence type="ECO:0000313" key="6">
    <source>
        <dbReference type="Proteomes" id="UP000533954"/>
    </source>
</evidence>
<feature type="non-terminal residue" evidence="5">
    <location>
        <position position="1"/>
    </location>
</feature>
<dbReference type="PANTHER" id="PTHR19422">
    <property type="entry name" value="GAG RETROVIRAL POLYPROTEIN"/>
    <property type="match status" value="1"/>
</dbReference>
<dbReference type="Proteomes" id="UP000533954">
    <property type="component" value="Unassembled WGS sequence"/>
</dbReference>
<dbReference type="PROSITE" id="PS00141">
    <property type="entry name" value="ASP_PROTEASE"/>
    <property type="match status" value="1"/>
</dbReference>